<dbReference type="Pfam" id="PF00528">
    <property type="entry name" value="BPD_transp_1"/>
    <property type="match status" value="1"/>
</dbReference>
<proteinExistence type="inferred from homology"/>
<keyword evidence="10" id="KW-1185">Reference proteome</keyword>
<dbReference type="RefSeq" id="WP_282001089.1">
    <property type="nucleotide sequence ID" value="NZ_AP027151.1"/>
</dbReference>
<dbReference type="EMBL" id="AP027151">
    <property type="protein sequence ID" value="BDV41139.1"/>
    <property type="molecule type" value="Genomic_DNA"/>
</dbReference>
<comment type="subcellular location">
    <subcellularLocation>
        <location evidence="1 7">Cell membrane</location>
        <topology evidence="1 7">Multi-pass membrane protein</topology>
    </subcellularLocation>
</comment>
<organism evidence="9 10">
    <name type="scientific">Geotalea uraniireducens</name>
    <dbReference type="NCBI Taxonomy" id="351604"/>
    <lineage>
        <taxon>Bacteria</taxon>
        <taxon>Pseudomonadati</taxon>
        <taxon>Thermodesulfobacteriota</taxon>
        <taxon>Desulfuromonadia</taxon>
        <taxon>Geobacterales</taxon>
        <taxon>Geobacteraceae</taxon>
        <taxon>Geotalea</taxon>
    </lineage>
</organism>
<feature type="domain" description="ABC transmembrane type-1" evidence="8">
    <location>
        <begin position="124"/>
        <end position="304"/>
    </location>
</feature>
<evidence type="ECO:0000256" key="4">
    <source>
        <dbReference type="ARBA" id="ARBA00022692"/>
    </source>
</evidence>
<evidence type="ECO:0000256" key="3">
    <source>
        <dbReference type="ARBA" id="ARBA00022475"/>
    </source>
</evidence>
<dbReference type="PROSITE" id="PS50928">
    <property type="entry name" value="ABC_TM1"/>
    <property type="match status" value="1"/>
</dbReference>
<dbReference type="PANTHER" id="PTHR30151:SF0">
    <property type="entry name" value="ABC TRANSPORTER PERMEASE PROTEIN MJ0413-RELATED"/>
    <property type="match status" value="1"/>
</dbReference>
<sequence length="346" mass="39053">MARARYFVIWKDLDPRRRRVLQIFSFIIPLAFWAIVSYCPAVWHPLVRITASGDIGHFTVGDLVKKGAFARENAKAMAQHLMPASGIPANPIYLPAPHEVAISFYKAFTTPPRLPDEPWLHESLWHSIKVIVWGFLISSLLAVPLGIICGTYRFFAHLSEPFVEFFRYLPAPAFAALAVAVLGINDGPKVAIIVIGTFFQQLLMISNTTQKLDPALIEAAQTLGARGFKLFTRVVIPGILPDIYRDMRILLGWAWTYLIVAEVVGNSTGITWFINQQAKYRIYDNVYAAIIMIGIIGLTTDIFLAWLGSHLFVWKSRKRSFLSRLRIVYAPTRVKSAYQQVPYDNA</sequence>
<gene>
    <name evidence="9" type="ORF">GURASL_00620</name>
</gene>
<dbReference type="Proteomes" id="UP001317705">
    <property type="component" value="Chromosome"/>
</dbReference>
<accession>A0ABN6VLZ5</accession>
<keyword evidence="2 7" id="KW-0813">Transport</keyword>
<dbReference type="PANTHER" id="PTHR30151">
    <property type="entry name" value="ALKANE SULFONATE ABC TRANSPORTER-RELATED, MEMBRANE SUBUNIT"/>
    <property type="match status" value="1"/>
</dbReference>
<feature type="transmembrane region" description="Helical" evidence="7">
    <location>
        <begin position="20"/>
        <end position="43"/>
    </location>
</feature>
<evidence type="ECO:0000256" key="1">
    <source>
        <dbReference type="ARBA" id="ARBA00004651"/>
    </source>
</evidence>
<evidence type="ECO:0000256" key="7">
    <source>
        <dbReference type="RuleBase" id="RU363032"/>
    </source>
</evidence>
<feature type="transmembrane region" description="Helical" evidence="7">
    <location>
        <begin position="286"/>
        <end position="314"/>
    </location>
</feature>
<feature type="transmembrane region" description="Helical" evidence="7">
    <location>
        <begin position="130"/>
        <end position="153"/>
    </location>
</feature>
<evidence type="ECO:0000256" key="6">
    <source>
        <dbReference type="ARBA" id="ARBA00023136"/>
    </source>
</evidence>
<keyword evidence="4 7" id="KW-0812">Transmembrane</keyword>
<dbReference type="InterPro" id="IPR000515">
    <property type="entry name" value="MetI-like"/>
</dbReference>
<dbReference type="CDD" id="cd06261">
    <property type="entry name" value="TM_PBP2"/>
    <property type="match status" value="1"/>
</dbReference>
<evidence type="ECO:0000313" key="9">
    <source>
        <dbReference type="EMBL" id="BDV41139.1"/>
    </source>
</evidence>
<feature type="transmembrane region" description="Helical" evidence="7">
    <location>
        <begin position="165"/>
        <end position="184"/>
    </location>
</feature>
<dbReference type="SUPFAM" id="SSF161098">
    <property type="entry name" value="MetI-like"/>
    <property type="match status" value="1"/>
</dbReference>
<evidence type="ECO:0000256" key="5">
    <source>
        <dbReference type="ARBA" id="ARBA00022989"/>
    </source>
</evidence>
<keyword evidence="5 7" id="KW-1133">Transmembrane helix</keyword>
<evidence type="ECO:0000256" key="2">
    <source>
        <dbReference type="ARBA" id="ARBA00022448"/>
    </source>
</evidence>
<reference evidence="9 10" key="1">
    <citation type="submission" date="2022-12" db="EMBL/GenBank/DDBJ databases">
        <title>Polyphasic characterization of Geotalea uranireducens NIT-SL11 newly isolated from a complex of sewage sludge and microbially reduced graphene oxide.</title>
        <authorList>
            <person name="Xie L."/>
            <person name="Yoshida N."/>
            <person name="Meng L."/>
        </authorList>
    </citation>
    <scope>NUCLEOTIDE SEQUENCE [LARGE SCALE GENOMIC DNA]</scope>
    <source>
        <strain evidence="9 10">NIT-SL11</strain>
    </source>
</reference>
<dbReference type="InterPro" id="IPR035906">
    <property type="entry name" value="MetI-like_sf"/>
</dbReference>
<keyword evidence="3" id="KW-1003">Cell membrane</keyword>
<evidence type="ECO:0000313" key="10">
    <source>
        <dbReference type="Proteomes" id="UP001317705"/>
    </source>
</evidence>
<feature type="transmembrane region" description="Helical" evidence="7">
    <location>
        <begin position="250"/>
        <end position="274"/>
    </location>
</feature>
<name>A0ABN6VLZ5_9BACT</name>
<evidence type="ECO:0000259" key="8">
    <source>
        <dbReference type="PROSITE" id="PS50928"/>
    </source>
</evidence>
<protein>
    <recommendedName>
        <fullName evidence="8">ABC transmembrane type-1 domain-containing protein</fullName>
    </recommendedName>
</protein>
<keyword evidence="6 7" id="KW-0472">Membrane</keyword>
<dbReference type="Gene3D" id="1.10.3720.10">
    <property type="entry name" value="MetI-like"/>
    <property type="match status" value="1"/>
</dbReference>
<comment type="similarity">
    <text evidence="7">Belongs to the binding-protein-dependent transport system permease family.</text>
</comment>